<protein>
    <submittedName>
        <fullName evidence="2">Uncharacterized protein</fullName>
    </submittedName>
</protein>
<proteinExistence type="predicted"/>
<feature type="compositionally biased region" description="Acidic residues" evidence="1">
    <location>
        <begin position="112"/>
        <end position="122"/>
    </location>
</feature>
<evidence type="ECO:0000256" key="1">
    <source>
        <dbReference type="SAM" id="MobiDB-lite"/>
    </source>
</evidence>
<dbReference type="EMBL" id="AM457190">
    <property type="protein sequence ID" value="CAN65572.1"/>
    <property type="molecule type" value="Genomic_DNA"/>
</dbReference>
<name>A5BF07_VITVI</name>
<gene>
    <name evidence="2" type="ORF">VITISV_001030</name>
</gene>
<dbReference type="AlphaFoldDB" id="A5BF07"/>
<evidence type="ECO:0000313" key="2">
    <source>
        <dbReference type="EMBL" id="CAN65572.1"/>
    </source>
</evidence>
<sequence length="136" mass="15251">MIKGWCSNVSTHALPYGSIVYLLLQKARLDFGSLPYESMSRMQPMHMKYSIEKQTEASSSHRSTKSSQLGDIYAICKAMNKQLKIVHQQCDRLIAIWKTLNPNALPPTPSYIDDEENVDDGGGDEKDIVTSIDGEE</sequence>
<organism evidence="2">
    <name type="scientific">Vitis vinifera</name>
    <name type="common">Grape</name>
    <dbReference type="NCBI Taxonomy" id="29760"/>
    <lineage>
        <taxon>Eukaryota</taxon>
        <taxon>Viridiplantae</taxon>
        <taxon>Streptophyta</taxon>
        <taxon>Embryophyta</taxon>
        <taxon>Tracheophyta</taxon>
        <taxon>Spermatophyta</taxon>
        <taxon>Magnoliopsida</taxon>
        <taxon>eudicotyledons</taxon>
        <taxon>Gunneridae</taxon>
        <taxon>Pentapetalae</taxon>
        <taxon>rosids</taxon>
        <taxon>Vitales</taxon>
        <taxon>Vitaceae</taxon>
        <taxon>Viteae</taxon>
        <taxon>Vitis</taxon>
    </lineage>
</organism>
<accession>A5BF07</accession>
<reference evidence="2" key="1">
    <citation type="journal article" date="2007" name="PLoS ONE">
        <title>The first genome sequence of an elite grapevine cultivar (Pinot noir Vitis vinifera L.): coping with a highly heterozygous genome.</title>
        <authorList>
            <person name="Velasco R."/>
            <person name="Zharkikh A."/>
            <person name="Troggio M."/>
            <person name="Cartwright D.A."/>
            <person name="Cestaro A."/>
            <person name="Pruss D."/>
            <person name="Pindo M."/>
            <person name="FitzGerald L.M."/>
            <person name="Vezzulli S."/>
            <person name="Reid J."/>
            <person name="Malacarne G."/>
            <person name="Iliev D."/>
            <person name="Coppola G."/>
            <person name="Wardell B."/>
            <person name="Micheletti D."/>
            <person name="Macalma T."/>
            <person name="Facci M."/>
            <person name="Mitchell J.T."/>
            <person name="Perazzolli M."/>
            <person name="Eldredge G."/>
            <person name="Gatto P."/>
            <person name="Oyzerski R."/>
            <person name="Moretto M."/>
            <person name="Gutin N."/>
            <person name="Stefanini M."/>
            <person name="Chen Y."/>
            <person name="Segala C."/>
            <person name="Davenport C."/>
            <person name="Dematte L."/>
            <person name="Mraz A."/>
            <person name="Battilana J."/>
            <person name="Stormo K."/>
            <person name="Costa F."/>
            <person name="Tao Q."/>
            <person name="Si-Ammour A."/>
            <person name="Harkins T."/>
            <person name="Lackey A."/>
            <person name="Perbost C."/>
            <person name="Taillon B."/>
            <person name="Stella A."/>
            <person name="Solovyev V."/>
            <person name="Fawcett J.A."/>
            <person name="Sterck L."/>
            <person name="Vandepoele K."/>
            <person name="Grando S.M."/>
            <person name="Toppo S."/>
            <person name="Moser C."/>
            <person name="Lanchbury J."/>
            <person name="Bogden R."/>
            <person name="Skolnick M."/>
            <person name="Sgaramella V."/>
            <person name="Bhatnagar S.K."/>
            <person name="Fontana P."/>
            <person name="Gutin A."/>
            <person name="Van de Peer Y."/>
            <person name="Salamini F."/>
            <person name="Viola R."/>
        </authorList>
    </citation>
    <scope>NUCLEOTIDE SEQUENCE</scope>
</reference>
<feature type="region of interest" description="Disordered" evidence="1">
    <location>
        <begin position="104"/>
        <end position="136"/>
    </location>
</feature>